<feature type="coiled-coil region" evidence="1">
    <location>
        <begin position="85"/>
        <end position="278"/>
    </location>
</feature>
<evidence type="ECO:0000313" key="2">
    <source>
        <dbReference type="EMBL" id="KYM78479.1"/>
    </source>
</evidence>
<feature type="coiled-coil region" evidence="1">
    <location>
        <begin position="308"/>
        <end position="369"/>
    </location>
</feature>
<dbReference type="OrthoDB" id="2121607at2759"/>
<organism evidence="2 3">
    <name type="scientific">Atta colombica</name>
    <dbReference type="NCBI Taxonomy" id="520822"/>
    <lineage>
        <taxon>Eukaryota</taxon>
        <taxon>Metazoa</taxon>
        <taxon>Ecdysozoa</taxon>
        <taxon>Arthropoda</taxon>
        <taxon>Hexapoda</taxon>
        <taxon>Insecta</taxon>
        <taxon>Pterygota</taxon>
        <taxon>Neoptera</taxon>
        <taxon>Endopterygota</taxon>
        <taxon>Hymenoptera</taxon>
        <taxon>Apocrita</taxon>
        <taxon>Aculeata</taxon>
        <taxon>Formicoidea</taxon>
        <taxon>Formicidae</taxon>
        <taxon>Myrmicinae</taxon>
        <taxon>Atta</taxon>
    </lineage>
</organism>
<dbReference type="EMBL" id="KQ976662">
    <property type="protein sequence ID" value="KYM78479.1"/>
    <property type="molecule type" value="Genomic_DNA"/>
</dbReference>
<dbReference type="Proteomes" id="UP000078540">
    <property type="component" value="Unassembled WGS sequence"/>
</dbReference>
<evidence type="ECO:0000313" key="3">
    <source>
        <dbReference type="Proteomes" id="UP000078540"/>
    </source>
</evidence>
<evidence type="ECO:0000256" key="1">
    <source>
        <dbReference type="SAM" id="Coils"/>
    </source>
</evidence>
<name>A0A195B2P8_9HYME</name>
<accession>A0A195B2P8</accession>
<gene>
    <name evidence="2" type="ORF">ALC53_11134</name>
</gene>
<dbReference type="AlphaFoldDB" id="A0A195B2P8"/>
<keyword evidence="3" id="KW-1185">Reference proteome</keyword>
<evidence type="ECO:0008006" key="4">
    <source>
        <dbReference type="Google" id="ProtNLM"/>
    </source>
</evidence>
<dbReference type="STRING" id="520822.A0A195B2P8"/>
<sequence>MSELYGESVNNTKIEEHLEKSVISQDDYKKMKQENENYRQELYVLRLKLETSDAIVRDLQDCGETLENNFKEYVRQVTVSSSEKQEKYKAEQKEYENHIANLETNQVKNELEIKELQKELKKYKDLVNNQSSNAMADTLTVYKEELRETYMLLQNEKEKFLQKEKKEKTLMDKLTYREIQYEELRLDLQKITKDLAEKNKELENARESTRELVAKLEELESSNITPASDICKGNSLFAEVEDRRQMLLDKMKMLSTKYNEAKQALDSKSSEIKLLRAEKIAISRKWETDIVDTLQENADLLVKYKSRIFDLENKLKVEMKKNDEMEETQFANDDFNYAQSLLAAKKKELKELNEKIEKQTMQMLMQEEVNNNISRQLRYWQSKTKFLEAQNKVIKDQLEMQDKCDNKILLESIKNYTFPDNANFEKTCSDSLTSHELMPKNILEFELAEQGNSTEMIEKPVKFANEQKECRKFVDFTSDTKNSENKSLKKHEKTKKRDYPIIVHTIDNDNLN</sequence>
<proteinExistence type="predicted"/>
<keyword evidence="1" id="KW-0175">Coiled coil</keyword>
<reference evidence="2 3" key="1">
    <citation type="submission" date="2015-09" db="EMBL/GenBank/DDBJ databases">
        <title>Atta colombica WGS genome.</title>
        <authorList>
            <person name="Nygaard S."/>
            <person name="Hu H."/>
            <person name="Boomsma J."/>
            <person name="Zhang G."/>
        </authorList>
    </citation>
    <scope>NUCLEOTIDE SEQUENCE [LARGE SCALE GENOMIC DNA]</scope>
    <source>
        <strain evidence="2">Treedump-2</strain>
        <tissue evidence="2">Whole body</tissue>
    </source>
</reference>
<feature type="coiled-coil region" evidence="1">
    <location>
        <begin position="21"/>
        <end position="48"/>
    </location>
</feature>
<protein>
    <recommendedName>
        <fullName evidence="4">Protein Spindly</fullName>
    </recommendedName>
</protein>
<dbReference type="KEGG" id="acoc:108691008"/>